<accession>A0A4Z0R9C5</accession>
<dbReference type="Pfam" id="PF04015">
    <property type="entry name" value="DUF362"/>
    <property type="match status" value="1"/>
</dbReference>
<proteinExistence type="predicted"/>
<dbReference type="AlphaFoldDB" id="A0A4Z0R9C5"/>
<dbReference type="InterPro" id="IPR007160">
    <property type="entry name" value="DUF362"/>
</dbReference>
<keyword evidence="3" id="KW-1185">Reference proteome</keyword>
<dbReference type="EMBL" id="SPQQ01000002">
    <property type="protein sequence ID" value="TGE39428.1"/>
    <property type="molecule type" value="Genomic_DNA"/>
</dbReference>
<evidence type="ECO:0000259" key="1">
    <source>
        <dbReference type="Pfam" id="PF04015"/>
    </source>
</evidence>
<feature type="domain" description="DUF362" evidence="1">
    <location>
        <begin position="32"/>
        <end position="247"/>
    </location>
</feature>
<comment type="caution">
    <text evidence="2">The sequence shown here is derived from an EMBL/GenBank/DDBJ whole genome shotgun (WGS) entry which is preliminary data.</text>
</comment>
<name>A0A4Z0R9C5_9FIRM</name>
<dbReference type="OrthoDB" id="9781559at2"/>
<evidence type="ECO:0000313" key="3">
    <source>
        <dbReference type="Proteomes" id="UP000298460"/>
    </source>
</evidence>
<evidence type="ECO:0000313" key="2">
    <source>
        <dbReference type="EMBL" id="TGE39428.1"/>
    </source>
</evidence>
<dbReference type="Proteomes" id="UP000298460">
    <property type="component" value="Unassembled WGS sequence"/>
</dbReference>
<reference evidence="2 3" key="1">
    <citation type="submission" date="2019-03" db="EMBL/GenBank/DDBJ databases">
        <title>Draft Genome Sequence of Desulfosporosinus fructosivorans Strain 63.6F, Isolated from Marine Sediment in the Baltic Sea.</title>
        <authorList>
            <person name="Hausmann B."/>
            <person name="Vandieken V."/>
            <person name="Pjevac P."/>
            <person name="Schreck K."/>
            <person name="Herbold C.W."/>
            <person name="Loy A."/>
        </authorList>
    </citation>
    <scope>NUCLEOTIDE SEQUENCE [LARGE SCALE GENOMIC DNA]</scope>
    <source>
        <strain evidence="2 3">63.6F</strain>
    </source>
</reference>
<sequence length="293" mass="32033">MEKSKVYYTKEITPESLIRIYNAMGITLNGRVAVKISTGEPGGHNFLNPNLIKDLVTELKGTIVECNTAYPGRRNTTEEHWKAIEEHGYKAIAPCDIMDESGEIPIPVANGKHLKENYVGAHLKNYDSMLILSHFKGHAMGGFGGALKNMSIGVASSRGKIWIHTSATSEAFEDAFTADHDSFLESMADADQSVMNYMGSKNIVYINVANKLSVDCDCDANPHDPEMADIGIFSSTDPVALDQACVDAVYHSPDEGKAALIERMESLNGIHTVETATELGLGFREYKLVSIEE</sequence>
<organism evidence="2 3">
    <name type="scientific">Desulfosporosinus fructosivorans</name>
    <dbReference type="NCBI Taxonomy" id="2018669"/>
    <lineage>
        <taxon>Bacteria</taxon>
        <taxon>Bacillati</taxon>
        <taxon>Bacillota</taxon>
        <taxon>Clostridia</taxon>
        <taxon>Eubacteriales</taxon>
        <taxon>Desulfitobacteriaceae</taxon>
        <taxon>Desulfosporosinus</taxon>
    </lineage>
</organism>
<protein>
    <submittedName>
        <fullName evidence="2">DUF362 domain-containing protein</fullName>
    </submittedName>
</protein>
<gene>
    <name evidence="2" type="ORF">E4K67_07115</name>
</gene>